<evidence type="ECO:0000256" key="2">
    <source>
        <dbReference type="ARBA" id="ARBA00023316"/>
    </source>
</evidence>
<feature type="compositionally biased region" description="Low complexity" evidence="5">
    <location>
        <begin position="68"/>
        <end position="93"/>
    </location>
</feature>
<dbReference type="Gene3D" id="2.40.40.10">
    <property type="entry name" value="RlpA-like domain"/>
    <property type="match status" value="1"/>
</dbReference>
<feature type="transmembrane region" description="Helical" evidence="6">
    <location>
        <begin position="27"/>
        <end position="52"/>
    </location>
</feature>
<organism evidence="8 9">
    <name type="scientific">Sphaerisporangium rhizosphaerae</name>
    <dbReference type="NCBI Taxonomy" id="2269375"/>
    <lineage>
        <taxon>Bacteria</taxon>
        <taxon>Bacillati</taxon>
        <taxon>Actinomycetota</taxon>
        <taxon>Actinomycetes</taxon>
        <taxon>Streptosporangiales</taxon>
        <taxon>Streptosporangiaceae</taxon>
        <taxon>Sphaerisporangium</taxon>
    </lineage>
</organism>
<feature type="compositionally biased region" description="Basic and acidic residues" evidence="5">
    <location>
        <begin position="8"/>
        <end position="24"/>
    </location>
</feature>
<dbReference type="Proteomes" id="UP001596496">
    <property type="component" value="Unassembled WGS sequence"/>
</dbReference>
<comment type="caution">
    <text evidence="8">The sequence shown here is derived from an EMBL/GenBank/DDBJ whole genome shotgun (WGS) entry which is preliminary data.</text>
</comment>
<evidence type="ECO:0000259" key="7">
    <source>
        <dbReference type="Pfam" id="PF03330"/>
    </source>
</evidence>
<dbReference type="PANTHER" id="PTHR34183">
    <property type="entry name" value="ENDOLYTIC PEPTIDOGLYCAN TRANSGLYCOSYLASE RLPA"/>
    <property type="match status" value="1"/>
</dbReference>
<evidence type="ECO:0000256" key="3">
    <source>
        <dbReference type="HAMAP-Rule" id="MF_02071"/>
    </source>
</evidence>
<keyword evidence="1 3" id="KW-0456">Lyase</keyword>
<evidence type="ECO:0000313" key="9">
    <source>
        <dbReference type="Proteomes" id="UP001596496"/>
    </source>
</evidence>
<dbReference type="SUPFAM" id="SSF50685">
    <property type="entry name" value="Barwin-like endoglucanases"/>
    <property type="match status" value="1"/>
</dbReference>
<comment type="function">
    <text evidence="3">Lytic transglycosylase with a strong preference for naked glycan strands that lack stem peptides.</text>
</comment>
<evidence type="ECO:0000256" key="6">
    <source>
        <dbReference type="SAM" id="Phobius"/>
    </source>
</evidence>
<dbReference type="InterPro" id="IPR009009">
    <property type="entry name" value="RlpA-like_DPBB"/>
</dbReference>
<keyword evidence="6" id="KW-1133">Transmembrane helix</keyword>
<keyword evidence="6" id="KW-0472">Membrane</keyword>
<keyword evidence="9" id="KW-1185">Reference proteome</keyword>
<evidence type="ECO:0000256" key="4">
    <source>
        <dbReference type="RuleBase" id="RU003495"/>
    </source>
</evidence>
<dbReference type="InterPro" id="IPR034718">
    <property type="entry name" value="RlpA"/>
</dbReference>
<dbReference type="Pfam" id="PF03330">
    <property type="entry name" value="DPBB_1"/>
    <property type="match status" value="1"/>
</dbReference>
<dbReference type="PANTHER" id="PTHR34183:SF8">
    <property type="entry name" value="ENDOLYTIC PEPTIDOGLYCAN TRANSGLYCOSYLASE RLPA-RELATED"/>
    <property type="match status" value="1"/>
</dbReference>
<evidence type="ECO:0000256" key="1">
    <source>
        <dbReference type="ARBA" id="ARBA00023239"/>
    </source>
</evidence>
<dbReference type="NCBIfam" id="TIGR00413">
    <property type="entry name" value="rlpA"/>
    <property type="match status" value="1"/>
</dbReference>
<name>A0ABW2P8T0_9ACTN</name>
<feature type="domain" description="RlpA-like protein double-psi beta-barrel" evidence="7">
    <location>
        <begin position="192"/>
        <end position="275"/>
    </location>
</feature>
<dbReference type="RefSeq" id="WP_380829702.1">
    <property type="nucleotide sequence ID" value="NZ_JBHTCG010000021.1"/>
</dbReference>
<comment type="similarity">
    <text evidence="3 4">Belongs to the RlpA family.</text>
</comment>
<protein>
    <recommendedName>
        <fullName evidence="3">Probable endolytic peptidoglycan transglycosylase RlpA</fullName>
        <ecNumber evidence="3">4.2.2.-</ecNumber>
    </recommendedName>
</protein>
<evidence type="ECO:0000313" key="8">
    <source>
        <dbReference type="EMBL" id="MFC7385764.1"/>
    </source>
</evidence>
<dbReference type="EC" id="4.2.2.-" evidence="3"/>
<reference evidence="9" key="1">
    <citation type="journal article" date="2019" name="Int. J. Syst. Evol. Microbiol.">
        <title>The Global Catalogue of Microorganisms (GCM) 10K type strain sequencing project: providing services to taxonomists for standard genome sequencing and annotation.</title>
        <authorList>
            <consortium name="The Broad Institute Genomics Platform"/>
            <consortium name="The Broad Institute Genome Sequencing Center for Infectious Disease"/>
            <person name="Wu L."/>
            <person name="Ma J."/>
        </authorList>
    </citation>
    <scope>NUCLEOTIDE SEQUENCE [LARGE SCALE GENOMIC DNA]</scope>
    <source>
        <strain evidence="9">CECT 7649</strain>
    </source>
</reference>
<keyword evidence="6" id="KW-0812">Transmembrane</keyword>
<feature type="compositionally biased region" description="Low complexity" evidence="5">
    <location>
        <begin position="146"/>
        <end position="172"/>
    </location>
</feature>
<dbReference type="EMBL" id="JBHTCG010000021">
    <property type="protein sequence ID" value="MFC7385764.1"/>
    <property type="molecule type" value="Genomic_DNA"/>
</dbReference>
<accession>A0ABW2P8T0</accession>
<feature type="region of interest" description="Disordered" evidence="5">
    <location>
        <begin position="1"/>
        <end position="24"/>
    </location>
</feature>
<dbReference type="InterPro" id="IPR012997">
    <property type="entry name" value="RplA"/>
</dbReference>
<proteinExistence type="inferred from homology"/>
<evidence type="ECO:0000256" key="5">
    <source>
        <dbReference type="SAM" id="MobiDB-lite"/>
    </source>
</evidence>
<gene>
    <name evidence="3" type="primary">rlpA</name>
    <name evidence="8" type="ORF">ACFQSB_26405</name>
</gene>
<keyword evidence="2 3" id="KW-0961">Cell wall biogenesis/degradation</keyword>
<dbReference type="HAMAP" id="MF_02071">
    <property type="entry name" value="RlpA"/>
    <property type="match status" value="1"/>
</dbReference>
<dbReference type="CDD" id="cd22268">
    <property type="entry name" value="DPBB_RlpA-like"/>
    <property type="match status" value="1"/>
</dbReference>
<dbReference type="InterPro" id="IPR036908">
    <property type="entry name" value="RlpA-like_sf"/>
</dbReference>
<feature type="region of interest" description="Disordered" evidence="5">
    <location>
        <begin position="61"/>
        <end position="185"/>
    </location>
</feature>
<sequence length="280" mass="28635">MHASPSRWYEKSLSRSRKGAERRRTSLAVPLTTTIAVTVVMTAALVSGWVWLNGGDPTTTTMSAGMRPAAPATTAVRTTGAPDSSASPSSFSAPPDPFSELTSAGSAPNPLAPPASDAGSPSRSAETESSDGAAPTSAEGDEHAAGSDTTTKAAATADDTASTPKKPAAPAEPAKKRTAAKKPKVIASGRCGASYYDEGQMTASGERFNPNAMTAAHKTLPMGSRVRVTNPNNGKTVTVRINDRGPYVGGRCLDLSRAAFDAIGNLDTGAMSVEYAVLAH</sequence>